<feature type="compositionally biased region" description="Polar residues" evidence="1">
    <location>
        <begin position="18"/>
        <end position="27"/>
    </location>
</feature>
<evidence type="ECO:0000313" key="3">
    <source>
        <dbReference type="EMBL" id="NHZ78020.1"/>
    </source>
</evidence>
<evidence type="ECO:0000313" key="4">
    <source>
        <dbReference type="Proteomes" id="UP000621455"/>
    </source>
</evidence>
<feature type="region of interest" description="Disordered" evidence="1">
    <location>
        <begin position="9"/>
        <end position="29"/>
    </location>
</feature>
<reference evidence="3 4" key="1">
    <citation type="submission" date="2019-10" db="EMBL/GenBank/DDBJ databases">
        <title>Taxonomy of Antarctic Massilia spp.: description of Massilia rubra sp. nov., Massilia aquatica sp. nov., Massilia mucilaginosa sp. nov., Massilia frigida sp. nov. isolated from streams, lakes and regoliths.</title>
        <authorList>
            <person name="Holochova P."/>
            <person name="Sedlacek I."/>
            <person name="Kralova S."/>
            <person name="Maslanova I."/>
            <person name="Busse H.-J."/>
            <person name="Stankova E."/>
            <person name="Vrbovska V."/>
            <person name="Kovarovic V."/>
            <person name="Bartak M."/>
            <person name="Svec P."/>
            <person name="Pantucek R."/>
        </authorList>
    </citation>
    <scope>NUCLEOTIDE SEQUENCE [LARGE SCALE GENOMIC DNA]</scope>
    <source>
        <strain evidence="3 4">CCM 8695</strain>
    </source>
</reference>
<organism evidence="3 4">
    <name type="scientific">Massilia frigida</name>
    <dbReference type="NCBI Taxonomy" id="2609281"/>
    <lineage>
        <taxon>Bacteria</taxon>
        <taxon>Pseudomonadati</taxon>
        <taxon>Pseudomonadota</taxon>
        <taxon>Betaproteobacteria</taxon>
        <taxon>Burkholderiales</taxon>
        <taxon>Oxalobacteraceae</taxon>
        <taxon>Telluria group</taxon>
        <taxon>Massilia</taxon>
    </lineage>
</organism>
<name>A0ABX0N8A8_9BURK</name>
<dbReference type="EMBL" id="WHJG01000001">
    <property type="protein sequence ID" value="NHZ78020.1"/>
    <property type="molecule type" value="Genomic_DNA"/>
</dbReference>
<protein>
    <submittedName>
        <fullName evidence="3">Helix-turn-helix domain-containing protein</fullName>
    </submittedName>
</protein>
<evidence type="ECO:0000256" key="1">
    <source>
        <dbReference type="SAM" id="MobiDB-lite"/>
    </source>
</evidence>
<dbReference type="Proteomes" id="UP000621455">
    <property type="component" value="Unassembled WGS sequence"/>
</dbReference>
<comment type="caution">
    <text evidence="3">The sequence shown here is derived from an EMBL/GenBank/DDBJ whole genome shotgun (WGS) entry which is preliminary data.</text>
</comment>
<dbReference type="Pfam" id="PF13443">
    <property type="entry name" value="HTH_26"/>
    <property type="match status" value="1"/>
</dbReference>
<dbReference type="PROSITE" id="PS50943">
    <property type="entry name" value="HTH_CROC1"/>
    <property type="match status" value="1"/>
</dbReference>
<proteinExistence type="predicted"/>
<dbReference type="InterPro" id="IPR001387">
    <property type="entry name" value="Cro/C1-type_HTH"/>
</dbReference>
<dbReference type="Gene3D" id="1.10.260.40">
    <property type="entry name" value="lambda repressor-like DNA-binding domains"/>
    <property type="match status" value="1"/>
</dbReference>
<accession>A0ABX0N8A8</accession>
<dbReference type="InterPro" id="IPR010982">
    <property type="entry name" value="Lambda_DNA-bd_dom_sf"/>
</dbReference>
<evidence type="ECO:0000259" key="2">
    <source>
        <dbReference type="PROSITE" id="PS50943"/>
    </source>
</evidence>
<gene>
    <name evidence="3" type="ORF">F2P44_01700</name>
</gene>
<keyword evidence="4" id="KW-1185">Reference proteome</keyword>
<sequence length="102" mass="11261">MMAPVVVRYGDPPMHTLKPSTSSTPLQGPQRKAVLRVQVLMAEHDIRFVTELWKRLTAMGVEISHSQLTRVVNNSTKSLSIDLLEGLASLFDCPVSALFKDG</sequence>
<feature type="domain" description="HTH cro/C1-type" evidence="2">
    <location>
        <begin position="63"/>
        <end position="98"/>
    </location>
</feature>